<evidence type="ECO:0000313" key="3">
    <source>
        <dbReference type="Proteomes" id="UP000183615"/>
    </source>
</evidence>
<evidence type="ECO:0000256" key="1">
    <source>
        <dbReference type="SAM" id="Phobius"/>
    </source>
</evidence>
<sequence length="167" mass="19352">MNLYYSILVAIWLAVVYAIWAATASGDPGYGQVAFLAGGIFATLYLRKRNRERPRIDLDEIEIPEAEFSVEIEYEDGKYFFSEKAYRKIIWFSNLFALLSISLFMETFLIRKYVSWGFFALVLGMIVFIIPILIPVKEDIETLKKRAQKERVKAWSKGKSSLPNEEE</sequence>
<evidence type="ECO:0000313" key="2">
    <source>
        <dbReference type="EMBL" id="OIR22746.1"/>
    </source>
</evidence>
<name>A0A1J5TP65_9ARCH</name>
<dbReference type="Proteomes" id="UP000183615">
    <property type="component" value="Unassembled WGS sequence"/>
</dbReference>
<organism evidence="2 3">
    <name type="scientific">Marine Group III euryarchaeote CG-Epi2</name>
    <dbReference type="NCBI Taxonomy" id="1888996"/>
    <lineage>
        <taxon>Archaea</taxon>
        <taxon>Methanobacteriati</taxon>
        <taxon>Thermoplasmatota</taxon>
        <taxon>Thermoplasmata</taxon>
        <taxon>Candidatus Thermoprofundales</taxon>
    </lineage>
</organism>
<feature type="transmembrane region" description="Helical" evidence="1">
    <location>
        <begin position="5"/>
        <end position="23"/>
    </location>
</feature>
<comment type="caution">
    <text evidence="2">The sequence shown here is derived from an EMBL/GenBank/DDBJ whole genome shotgun (WGS) entry which is preliminary data.</text>
</comment>
<keyword evidence="1" id="KW-1133">Transmembrane helix</keyword>
<feature type="transmembrane region" description="Helical" evidence="1">
    <location>
        <begin position="116"/>
        <end position="136"/>
    </location>
</feature>
<dbReference type="AlphaFoldDB" id="A0A1J5TP65"/>
<protein>
    <submittedName>
        <fullName evidence="2">Uncharacterized protein</fullName>
    </submittedName>
</protein>
<proteinExistence type="predicted"/>
<gene>
    <name evidence="2" type="ORF">BET99_03740</name>
</gene>
<feature type="transmembrane region" description="Helical" evidence="1">
    <location>
        <begin position="89"/>
        <end position="110"/>
    </location>
</feature>
<keyword evidence="1" id="KW-0812">Transmembrane</keyword>
<accession>A0A1J5TP65</accession>
<reference evidence="2 3" key="1">
    <citation type="submission" date="2016-08" db="EMBL/GenBank/DDBJ databases">
        <title>New Insights into Marine Group III Euryarchaeota, from dark to light.</title>
        <authorList>
            <person name="Haro-Moreno J.M."/>
            <person name="Rodriguez-Valera F."/>
            <person name="Lopez-Garcia P."/>
            <person name="Moreira D."/>
            <person name="Martin-Cuadrado A.B."/>
        </authorList>
    </citation>
    <scope>NUCLEOTIDE SEQUENCE [LARGE SCALE GENOMIC DNA]</scope>
    <source>
        <strain evidence="2">CG-Epi2</strain>
    </source>
</reference>
<feature type="transmembrane region" description="Helical" evidence="1">
    <location>
        <begin position="29"/>
        <end position="46"/>
    </location>
</feature>
<keyword evidence="1" id="KW-0472">Membrane</keyword>
<dbReference type="EMBL" id="MIYZ01000007">
    <property type="protein sequence ID" value="OIR22746.1"/>
    <property type="molecule type" value="Genomic_DNA"/>
</dbReference>